<protein>
    <submittedName>
        <fullName evidence="2">Transcriptional regulator</fullName>
    </submittedName>
</protein>
<dbReference type="Proteomes" id="UP000224660">
    <property type="component" value="Segment"/>
</dbReference>
<dbReference type="EMBL" id="KY368639">
    <property type="protein sequence ID" value="APZ82357.1"/>
    <property type="molecule type" value="Genomic_DNA"/>
</dbReference>
<accession>A0A217EQN6</accession>
<gene>
    <name evidence="2" type="ORF">Goe2_c12100</name>
</gene>
<evidence type="ECO:0000313" key="3">
    <source>
        <dbReference type="Proteomes" id="UP000224660"/>
    </source>
</evidence>
<proteinExistence type="predicted"/>
<organism evidence="2 3">
    <name type="scientific">Bacillus phage vB_BsuM-Goe2</name>
    <dbReference type="NCBI Taxonomy" id="1933062"/>
    <lineage>
        <taxon>Viruses</taxon>
        <taxon>Duplodnaviria</taxon>
        <taxon>Heunggongvirae</taxon>
        <taxon>Uroviricota</taxon>
        <taxon>Caudoviricetes</taxon>
        <taxon>Herelleviridae</taxon>
        <taxon>Spounavirinae</taxon>
        <taxon>Okubovirus</taxon>
        <taxon>Okubovirus camphawk</taxon>
    </lineage>
</organism>
<dbReference type="SMR" id="A0A217EQN6"/>
<reference evidence="2 3" key="1">
    <citation type="journal article" date="2017" name="Viruses">
        <title>Characterization of Bacillus subtilis Viruses vB_BsuM-Goe2 and vB_BsuM-Goe3.</title>
        <authorList>
            <person name="Willms I.M."/>
            <person name="Hoppert M."/>
            <person name="Hertel R."/>
        </authorList>
    </citation>
    <scope>NUCLEOTIDE SEQUENCE [LARGE SCALE GENOMIC DNA]</scope>
</reference>
<evidence type="ECO:0000313" key="2">
    <source>
        <dbReference type="EMBL" id="APZ82357.1"/>
    </source>
</evidence>
<evidence type="ECO:0000256" key="1">
    <source>
        <dbReference type="SAM" id="MobiDB-lite"/>
    </source>
</evidence>
<feature type="region of interest" description="Disordered" evidence="1">
    <location>
        <begin position="39"/>
        <end position="71"/>
    </location>
</feature>
<name>A0A217EQN6_9CAUD</name>
<sequence length="208" mass="23956">MMAYEVEGKVVSTLKELSEVLGEKVTKKDLSEGGKFHDVVSLVDADDETETETAPQESKTSDEENDHEDQEVYTALTEEDFANLEEVTEEEIKEGLPEFKELDELKDFIKDLDTNTLEFMAAGLGLTWNPTYHKNIHRMRVAMSLQRYFFPEKFKKTPKETKAKYGDYSTDELFKMAEENGIEVKRKGNEKIDRLQVINKLKKSGQLQ</sequence>